<reference evidence="2" key="1">
    <citation type="submission" date="2021-01" db="EMBL/GenBank/DDBJ databases">
        <authorList>
            <person name="Corre E."/>
            <person name="Pelletier E."/>
            <person name="Niang G."/>
            <person name="Scheremetjew M."/>
            <person name="Finn R."/>
            <person name="Kale V."/>
            <person name="Holt S."/>
            <person name="Cochrane G."/>
            <person name="Meng A."/>
            <person name="Brown T."/>
            <person name="Cohen L."/>
        </authorList>
    </citation>
    <scope>NUCLEOTIDE SEQUENCE</scope>
    <source>
        <strain evidence="2">CT5</strain>
    </source>
</reference>
<accession>A0A7S3KWC3</accession>
<proteinExistence type="predicted"/>
<gene>
    <name evidence="2" type="ORF">ECRA1380_LOCUS17812</name>
</gene>
<feature type="compositionally biased region" description="Polar residues" evidence="1">
    <location>
        <begin position="169"/>
        <end position="183"/>
    </location>
</feature>
<sequence length="289" mass="33480">MNNMSIRPKRRAARQQNYNEDDLYLEQEFIEPPPAKPQQMSHHTFVEPKSRIPQHKVPQVILKKEIVKPPTEEFSLKSFLSAKIPSKRVKTRLCGSKRSSIVDAESYTRILSSKRRDTQNKRKRKEDLKNIGQKLERERHFSQYISPDFCAPNSSQSLLDSSFASMKYQSHPDQNYERANSTRVAKDPVNTVKRTREENSKGADETELKSTVVSLYDRPQNKSPERNRLGIEPELIAPGSQNIESPGSMEINDSSNNSNDQDDECLIDQLWKKTEREYEEMIGDSFQDF</sequence>
<protein>
    <submittedName>
        <fullName evidence="2">Uncharacterized protein</fullName>
    </submittedName>
</protein>
<feature type="region of interest" description="Disordered" evidence="1">
    <location>
        <begin position="169"/>
        <end position="266"/>
    </location>
</feature>
<feature type="compositionally biased region" description="Basic and acidic residues" evidence="1">
    <location>
        <begin position="219"/>
        <end position="231"/>
    </location>
</feature>
<name>A0A7S3KWC3_EUPCR</name>
<evidence type="ECO:0000256" key="1">
    <source>
        <dbReference type="SAM" id="MobiDB-lite"/>
    </source>
</evidence>
<feature type="compositionally biased region" description="Basic and acidic residues" evidence="1">
    <location>
        <begin position="194"/>
        <end position="208"/>
    </location>
</feature>
<dbReference type="AlphaFoldDB" id="A0A7S3KWC3"/>
<dbReference type="EMBL" id="HBIK01038007">
    <property type="protein sequence ID" value="CAE0392834.1"/>
    <property type="molecule type" value="Transcribed_RNA"/>
</dbReference>
<organism evidence="2">
    <name type="scientific">Euplotes crassus</name>
    <dbReference type="NCBI Taxonomy" id="5936"/>
    <lineage>
        <taxon>Eukaryota</taxon>
        <taxon>Sar</taxon>
        <taxon>Alveolata</taxon>
        <taxon>Ciliophora</taxon>
        <taxon>Intramacronucleata</taxon>
        <taxon>Spirotrichea</taxon>
        <taxon>Hypotrichia</taxon>
        <taxon>Euplotida</taxon>
        <taxon>Euplotidae</taxon>
        <taxon>Moneuplotes</taxon>
    </lineage>
</organism>
<feature type="region of interest" description="Disordered" evidence="1">
    <location>
        <begin position="33"/>
        <end position="52"/>
    </location>
</feature>
<evidence type="ECO:0000313" key="2">
    <source>
        <dbReference type="EMBL" id="CAE0392834.1"/>
    </source>
</evidence>